<dbReference type="Proteomes" id="UP000248326">
    <property type="component" value="Unassembled WGS sequence"/>
</dbReference>
<accession>A0A318SKW9</accession>
<reference evidence="2 3" key="1">
    <citation type="submission" date="2018-06" db="EMBL/GenBank/DDBJ databases">
        <title>Genomic Encyclopedia of Type Strains, Phase IV (KMG-IV): sequencing the most valuable type-strain genomes for metagenomic binning, comparative biology and taxonomic classification.</title>
        <authorList>
            <person name="Goeker M."/>
        </authorList>
    </citation>
    <scope>NUCLEOTIDE SEQUENCE [LARGE SCALE GENOMIC DNA]</scope>
    <source>
        <strain evidence="2 3">DSM 18048</strain>
    </source>
</reference>
<organism evidence="2 3">
    <name type="scientific">Deinococcus yavapaiensis KR-236</name>
    <dbReference type="NCBI Taxonomy" id="694435"/>
    <lineage>
        <taxon>Bacteria</taxon>
        <taxon>Thermotogati</taxon>
        <taxon>Deinococcota</taxon>
        <taxon>Deinococci</taxon>
        <taxon>Deinococcales</taxon>
        <taxon>Deinococcaceae</taxon>
        <taxon>Deinococcus</taxon>
    </lineage>
</organism>
<name>A0A318SKW9_9DEIO</name>
<gene>
    <name evidence="2" type="ORF">DES52_110159</name>
</gene>
<dbReference type="InterPro" id="IPR011042">
    <property type="entry name" value="6-blade_b-propeller_TolB-like"/>
</dbReference>
<sequence length="393" mass="42998">MTGCRLERQEELANHRARLVHTIFAALSVAAAQTDGLIAYVKANAVPKTESHPVDADGNHDQVLLILNSNADVFLPELAWRPNGRELAFIGARDSARSLYSSDTYALKPDGTEPRRVTNSPAPSTVHARHFQESVRDGHGEAPYGKRNSHRRAPAGLHAGCGRPEGRFGQRLGSLRQRRGVSGSCAIHARHERDVPLDWSRSATHGGQVNALGTIDVTASGLREVQASKLSWRFDGAAFLYRFAECCINRVSSQPRPIDMIDMGENLLETPGFLGKVAYAPTKARAQEFLYTSCDPLEGASIMLGAEGQRVGEELLTANTIYSVAWLPDASGFVYTKDGLDEHGPTRVNSNVWLDDFKFGRSRHSRRVRVSRDGLPGRMGTGLRTRSYRGTGG</sequence>
<dbReference type="AlphaFoldDB" id="A0A318SKW9"/>
<evidence type="ECO:0000313" key="3">
    <source>
        <dbReference type="Proteomes" id="UP000248326"/>
    </source>
</evidence>
<proteinExistence type="predicted"/>
<evidence type="ECO:0000313" key="2">
    <source>
        <dbReference type="EMBL" id="PYE53175.1"/>
    </source>
</evidence>
<evidence type="ECO:0008006" key="4">
    <source>
        <dbReference type="Google" id="ProtNLM"/>
    </source>
</evidence>
<keyword evidence="3" id="KW-1185">Reference proteome</keyword>
<evidence type="ECO:0000256" key="1">
    <source>
        <dbReference type="SAM" id="MobiDB-lite"/>
    </source>
</evidence>
<dbReference type="Gene3D" id="2.120.10.30">
    <property type="entry name" value="TolB, C-terminal domain"/>
    <property type="match status" value="1"/>
</dbReference>
<dbReference type="EMBL" id="QJSX01000010">
    <property type="protein sequence ID" value="PYE53175.1"/>
    <property type="molecule type" value="Genomic_DNA"/>
</dbReference>
<dbReference type="SUPFAM" id="SSF82171">
    <property type="entry name" value="DPP6 N-terminal domain-like"/>
    <property type="match status" value="1"/>
</dbReference>
<feature type="region of interest" description="Disordered" evidence="1">
    <location>
        <begin position="109"/>
        <end position="128"/>
    </location>
</feature>
<feature type="region of interest" description="Disordered" evidence="1">
    <location>
        <begin position="136"/>
        <end position="163"/>
    </location>
</feature>
<feature type="region of interest" description="Disordered" evidence="1">
    <location>
        <begin position="372"/>
        <end position="393"/>
    </location>
</feature>
<protein>
    <recommendedName>
        <fullName evidence="4">WD40 repeat protein</fullName>
    </recommendedName>
</protein>
<comment type="caution">
    <text evidence="2">The sequence shown here is derived from an EMBL/GenBank/DDBJ whole genome shotgun (WGS) entry which is preliminary data.</text>
</comment>